<reference evidence="2" key="2">
    <citation type="submission" date="2008-12" db="EMBL/GenBank/DDBJ databases">
        <title>Annotation of Streptomyces roseosporus strain NRRL 15998.</title>
        <authorList>
            <consortium name="The Broad Institute Genome Sequencing Platform"/>
            <consortium name="Broad Institute Microbial Sequencing Center"/>
            <person name="Fischbach M."/>
            <person name="Ward D."/>
            <person name="Young S."/>
            <person name="Kodira C.D."/>
            <person name="Zeng Q."/>
            <person name="Koehrsen M."/>
            <person name="Godfrey P."/>
            <person name="Alvarado L."/>
            <person name="Berlin A.M."/>
            <person name="Borenstein D."/>
            <person name="Chen Z."/>
            <person name="Engels R."/>
            <person name="Freedman E."/>
            <person name="Gellesch M."/>
            <person name="Goldberg J."/>
            <person name="Griggs A."/>
            <person name="Gujja S."/>
            <person name="Heiman D.I."/>
            <person name="Hepburn T.A."/>
            <person name="Howarth C."/>
            <person name="Jen D."/>
            <person name="Larson L."/>
            <person name="Lewis B."/>
            <person name="Mehta T."/>
            <person name="Park D."/>
            <person name="Pearson M."/>
            <person name="Roberts A."/>
            <person name="Saif S."/>
            <person name="Shea T.D."/>
            <person name="Shenoy N."/>
            <person name="Sisk P."/>
            <person name="Stolte C."/>
            <person name="Sykes S.N."/>
            <person name="Walk T."/>
            <person name="White J."/>
            <person name="Yandava C."/>
            <person name="Straight P."/>
            <person name="Clardy J."/>
            <person name="Hung D."/>
            <person name="Kolter R."/>
            <person name="Mekalanos J."/>
            <person name="Walker S."/>
            <person name="Walsh C.T."/>
            <person name="Wieland B.L.C."/>
            <person name="Ilzarbe M."/>
            <person name="Galagan J."/>
            <person name="Nusbaum C."/>
            <person name="Birren B."/>
        </authorList>
    </citation>
    <scope>NUCLEOTIDE SEQUENCE [LARGE SCALE GENOMIC DNA]</scope>
    <source>
        <strain evidence="2">NRRL 15998</strain>
    </source>
</reference>
<reference evidence="2" key="1">
    <citation type="submission" date="2008-10" db="EMBL/GenBank/DDBJ databases">
        <authorList>
            <person name="Molnar K."/>
        </authorList>
    </citation>
    <scope>NUCLEOTIDE SEQUENCE [LARGE SCALE GENOMIC DNA]</scope>
    <source>
        <strain evidence="2">NRRL 15998</strain>
    </source>
</reference>
<evidence type="ECO:0000313" key="1">
    <source>
        <dbReference type="EMBL" id="EFE75571.2"/>
    </source>
</evidence>
<evidence type="ECO:0000313" key="2">
    <source>
        <dbReference type="Proteomes" id="UP000003986"/>
    </source>
</evidence>
<proteinExistence type="predicted"/>
<protein>
    <submittedName>
        <fullName evidence="1">Predicted protein</fullName>
    </submittedName>
</protein>
<dbReference type="Proteomes" id="UP000003986">
    <property type="component" value="Unassembled WGS sequence"/>
</dbReference>
<organism evidence="1 2">
    <name type="scientific">Streptomyces filamentosus NRRL 15998</name>
    <dbReference type="NCBI Taxonomy" id="457431"/>
    <lineage>
        <taxon>Bacteria</taxon>
        <taxon>Bacillati</taxon>
        <taxon>Actinomycetota</taxon>
        <taxon>Actinomycetes</taxon>
        <taxon>Kitasatosporales</taxon>
        <taxon>Streptomycetaceae</taxon>
        <taxon>Streptomyces</taxon>
    </lineage>
</organism>
<dbReference type="AlphaFoldDB" id="D6ANG5"/>
<accession>D6ANG5</accession>
<gene>
    <name evidence="1" type="ORF">SSGG_02939</name>
</gene>
<sequence>MAEQDAAQPPAVLVRVDHHQVDRGAAGRTEGWCCCPVVTVVQILRGGTGLATLTAPPVGRADRARNEAMAVGPRGWADRPAFDMIIGKGVPSPGANRREH</sequence>
<dbReference type="EMBL" id="DS999644">
    <property type="protein sequence ID" value="EFE75571.2"/>
    <property type="molecule type" value="Genomic_DNA"/>
</dbReference>
<name>D6ANG5_STRFL</name>